<dbReference type="PANTHER" id="PTHR43327:SF11">
    <property type="entry name" value="HYPERSENSITIVE-INDUCED RESPONSE PROTEIN 4"/>
    <property type="match status" value="1"/>
</dbReference>
<dbReference type="AlphaFoldDB" id="A0AAV6MFE3"/>
<protein>
    <submittedName>
        <fullName evidence="2">Hypersensitive-induced response protein 4</fullName>
    </submittedName>
</protein>
<evidence type="ECO:0000313" key="3">
    <source>
        <dbReference type="Proteomes" id="UP000685013"/>
    </source>
</evidence>
<feature type="non-terminal residue" evidence="2">
    <location>
        <position position="1"/>
    </location>
</feature>
<evidence type="ECO:0000313" key="2">
    <source>
        <dbReference type="EMBL" id="KAG6579655.1"/>
    </source>
</evidence>
<dbReference type="EMBL" id="JAGKQH010000015">
    <property type="protein sequence ID" value="KAG6579655.1"/>
    <property type="molecule type" value="Genomic_DNA"/>
</dbReference>
<dbReference type="Pfam" id="PF01145">
    <property type="entry name" value="Band_7"/>
    <property type="match status" value="1"/>
</dbReference>
<dbReference type="InterPro" id="IPR050710">
    <property type="entry name" value="Band7/mec-2_domain"/>
</dbReference>
<name>A0AAV6MFE3_9ROSI</name>
<sequence>MGNTNSNLGAVEKWGRFQMLAQPGFRFINPFAGEYLAGILSTRSRSLEVRVETKTKDNVFVQLVCSIQFRIVKANADDAFYELQNPKAQIQVYISLTVVV</sequence>
<evidence type="ECO:0000259" key="1">
    <source>
        <dbReference type="Pfam" id="PF01145"/>
    </source>
</evidence>
<gene>
    <name evidence="2" type="primary">HIR4</name>
    <name evidence="2" type="ORF">SDJN03_24103</name>
</gene>
<proteinExistence type="predicted"/>
<comment type="caution">
    <text evidence="2">The sequence shown here is derived from an EMBL/GenBank/DDBJ whole genome shotgun (WGS) entry which is preliminary data.</text>
</comment>
<organism evidence="2 3">
    <name type="scientific">Cucurbita argyrosperma subsp. sororia</name>
    <dbReference type="NCBI Taxonomy" id="37648"/>
    <lineage>
        <taxon>Eukaryota</taxon>
        <taxon>Viridiplantae</taxon>
        <taxon>Streptophyta</taxon>
        <taxon>Embryophyta</taxon>
        <taxon>Tracheophyta</taxon>
        <taxon>Spermatophyta</taxon>
        <taxon>Magnoliopsida</taxon>
        <taxon>eudicotyledons</taxon>
        <taxon>Gunneridae</taxon>
        <taxon>Pentapetalae</taxon>
        <taxon>rosids</taxon>
        <taxon>fabids</taxon>
        <taxon>Cucurbitales</taxon>
        <taxon>Cucurbitaceae</taxon>
        <taxon>Cucurbiteae</taxon>
        <taxon>Cucurbita</taxon>
    </lineage>
</organism>
<dbReference type="InterPro" id="IPR001107">
    <property type="entry name" value="Band_7"/>
</dbReference>
<dbReference type="Proteomes" id="UP000685013">
    <property type="component" value="Chromosome 15"/>
</dbReference>
<dbReference type="PANTHER" id="PTHR43327">
    <property type="entry name" value="STOMATIN-LIKE PROTEIN 2, MITOCHONDRIAL"/>
    <property type="match status" value="1"/>
</dbReference>
<keyword evidence="3" id="KW-1185">Reference proteome</keyword>
<accession>A0AAV6MFE3</accession>
<feature type="domain" description="Band 7" evidence="1">
    <location>
        <begin position="6"/>
        <end position="95"/>
    </location>
</feature>
<reference evidence="2 3" key="1">
    <citation type="journal article" date="2021" name="Hortic Res">
        <title>The domestication of Cucurbita argyrosperma as revealed by the genome of its wild relative.</title>
        <authorList>
            <person name="Barrera-Redondo J."/>
            <person name="Sanchez-de la Vega G."/>
            <person name="Aguirre-Liguori J.A."/>
            <person name="Castellanos-Morales G."/>
            <person name="Gutierrez-Guerrero Y.T."/>
            <person name="Aguirre-Dugua X."/>
            <person name="Aguirre-Planter E."/>
            <person name="Tenaillon M.I."/>
            <person name="Lira-Saade R."/>
            <person name="Eguiarte L.E."/>
        </authorList>
    </citation>
    <scope>NUCLEOTIDE SEQUENCE [LARGE SCALE GENOMIC DNA]</scope>
    <source>
        <strain evidence="2">JBR-2021</strain>
    </source>
</reference>